<dbReference type="AlphaFoldDB" id="A0A077Z1K7"/>
<evidence type="ECO:0000256" key="3">
    <source>
        <dbReference type="ARBA" id="ARBA00022490"/>
    </source>
</evidence>
<dbReference type="Pfam" id="PF10165">
    <property type="entry name" value="Ric8"/>
    <property type="match status" value="1"/>
</dbReference>
<protein>
    <submittedName>
        <fullName evidence="6">Ric8 domain containing protein</fullName>
    </submittedName>
</protein>
<keyword evidence="5" id="KW-0143">Chaperone</keyword>
<reference evidence="6" key="1">
    <citation type="submission" date="2014-01" db="EMBL/GenBank/DDBJ databases">
        <authorList>
            <person name="Aslett M."/>
        </authorList>
    </citation>
    <scope>NUCLEOTIDE SEQUENCE</scope>
</reference>
<dbReference type="InterPro" id="IPR008376">
    <property type="entry name" value="Chaperone_Ric-8_A/B"/>
</dbReference>
<evidence type="ECO:0000256" key="2">
    <source>
        <dbReference type="ARBA" id="ARBA00009049"/>
    </source>
</evidence>
<keyword evidence="4" id="KW-0344">Guanine-nucleotide releasing factor</keyword>
<name>A0A077Z1K7_TRITR</name>
<dbReference type="EMBL" id="HG805823">
    <property type="protein sequence ID" value="CDW52460.1"/>
    <property type="molecule type" value="Genomic_DNA"/>
</dbReference>
<dbReference type="GO" id="GO:0005085">
    <property type="term" value="F:guanyl-nucleotide exchange factor activity"/>
    <property type="evidence" value="ECO:0007669"/>
    <property type="project" value="UniProtKB-KW"/>
</dbReference>
<dbReference type="STRING" id="36087.A0A077Z1K7"/>
<sequence length="221" mass="24909">MHEITRVLADITMNTIAKNHEFIRPTLVLLTNIASFNPTICRYIRQQVLPPLRDVHHRPEVGSSLRNKVVRLMTSVSDVSAVAAEFLFVLCNFNVNRLIKYTGFGNAAGLLSANGDENSDTEEYIAVKDKINPVLGCYEPDHPSSTEGMSEEQKEFEAMQLVNKIDKMMRQGIVLPGRIDKDGRVRPIEHILQLQESNKPEPIYFKCTLSVLSIVLALFLD</sequence>
<dbReference type="InterPro" id="IPR019318">
    <property type="entry name" value="Gua_nucleotide_exch_fac_Ric8"/>
</dbReference>
<dbReference type="GO" id="GO:0005938">
    <property type="term" value="C:cell cortex"/>
    <property type="evidence" value="ECO:0007669"/>
    <property type="project" value="UniProtKB-SubCell"/>
</dbReference>
<comment type="similarity">
    <text evidence="2">Belongs to the synembryn family.</text>
</comment>
<evidence type="ECO:0000256" key="5">
    <source>
        <dbReference type="ARBA" id="ARBA00023186"/>
    </source>
</evidence>
<dbReference type="GO" id="GO:0007186">
    <property type="term" value="P:G protein-coupled receptor signaling pathway"/>
    <property type="evidence" value="ECO:0007669"/>
    <property type="project" value="TreeGrafter"/>
</dbReference>
<evidence type="ECO:0000313" key="6">
    <source>
        <dbReference type="EMBL" id="CDW52460.1"/>
    </source>
</evidence>
<keyword evidence="3" id="KW-0963">Cytoplasm</keyword>
<dbReference type="PANTHER" id="PTHR12425:SF5">
    <property type="entry name" value="SYNEMBRYN"/>
    <property type="match status" value="1"/>
</dbReference>
<dbReference type="Proteomes" id="UP000030665">
    <property type="component" value="Unassembled WGS sequence"/>
</dbReference>
<evidence type="ECO:0000313" key="7">
    <source>
        <dbReference type="Proteomes" id="UP000030665"/>
    </source>
</evidence>
<reference evidence="6" key="2">
    <citation type="submission" date="2014-03" db="EMBL/GenBank/DDBJ databases">
        <title>The whipworm genome and dual-species transcriptomics of an intimate host-pathogen interaction.</title>
        <authorList>
            <person name="Foth B.J."/>
            <person name="Tsai I.J."/>
            <person name="Reid A.J."/>
            <person name="Bancroft A.J."/>
            <person name="Nichol S."/>
            <person name="Tracey A."/>
            <person name="Holroyd N."/>
            <person name="Cotton J.A."/>
            <person name="Stanley E.J."/>
            <person name="Zarowiecki M."/>
            <person name="Liu J.Z."/>
            <person name="Huckvale T."/>
            <person name="Cooper P.J."/>
            <person name="Grencis R.K."/>
            <person name="Berriman M."/>
        </authorList>
    </citation>
    <scope>NUCLEOTIDE SEQUENCE [LARGE SCALE GENOMIC DNA]</scope>
</reference>
<dbReference type="OrthoDB" id="5585685at2759"/>
<gene>
    <name evidence="6" type="ORF">TTRE_0000072101</name>
</gene>
<dbReference type="GO" id="GO:0001965">
    <property type="term" value="F:G-protein alpha-subunit binding"/>
    <property type="evidence" value="ECO:0007669"/>
    <property type="project" value="TreeGrafter"/>
</dbReference>
<evidence type="ECO:0000256" key="1">
    <source>
        <dbReference type="ARBA" id="ARBA00004544"/>
    </source>
</evidence>
<evidence type="ECO:0000256" key="4">
    <source>
        <dbReference type="ARBA" id="ARBA00022658"/>
    </source>
</evidence>
<comment type="subcellular location">
    <subcellularLocation>
        <location evidence="1">Cytoplasm</location>
        <location evidence="1">Cell cortex</location>
    </subcellularLocation>
</comment>
<keyword evidence="7" id="KW-1185">Reference proteome</keyword>
<dbReference type="PRINTS" id="PR01802">
    <property type="entry name" value="SYNEMBRYN"/>
</dbReference>
<organism evidence="6 7">
    <name type="scientific">Trichuris trichiura</name>
    <name type="common">Whipworm</name>
    <name type="synonym">Trichocephalus trichiurus</name>
    <dbReference type="NCBI Taxonomy" id="36087"/>
    <lineage>
        <taxon>Eukaryota</taxon>
        <taxon>Metazoa</taxon>
        <taxon>Ecdysozoa</taxon>
        <taxon>Nematoda</taxon>
        <taxon>Enoplea</taxon>
        <taxon>Dorylaimia</taxon>
        <taxon>Trichinellida</taxon>
        <taxon>Trichuridae</taxon>
        <taxon>Trichuris</taxon>
    </lineage>
</organism>
<dbReference type="PANTHER" id="PTHR12425">
    <property type="entry name" value="SYNEMBRYN"/>
    <property type="match status" value="1"/>
</dbReference>
<proteinExistence type="inferred from homology"/>
<accession>A0A077Z1K7</accession>